<dbReference type="eggNOG" id="COG0853">
    <property type="taxonomic scope" value="Bacteria"/>
</dbReference>
<dbReference type="PANTHER" id="PTHR21012:SF0">
    <property type="entry name" value="ASPARTATE 1-DECARBOXYLASE"/>
    <property type="match status" value="1"/>
</dbReference>
<gene>
    <name evidence="9" type="primary">panD</name>
    <name evidence="14" type="ordered locus">Selin_2220</name>
</gene>
<evidence type="ECO:0000256" key="3">
    <source>
        <dbReference type="ARBA" id="ARBA00022793"/>
    </source>
</evidence>
<evidence type="ECO:0000256" key="5">
    <source>
        <dbReference type="ARBA" id="ARBA00023145"/>
    </source>
</evidence>
<evidence type="ECO:0000256" key="8">
    <source>
        <dbReference type="ARBA" id="ARBA00023317"/>
    </source>
</evidence>
<dbReference type="RefSeq" id="WP_013506816.1">
    <property type="nucleotide sequence ID" value="NC_014836.1"/>
</dbReference>
<dbReference type="Proteomes" id="UP000002572">
    <property type="component" value="Chromosome"/>
</dbReference>
<name>E6W3Q9_DESIS</name>
<evidence type="ECO:0000256" key="13">
    <source>
        <dbReference type="PIRSR" id="PIRSR006246-5"/>
    </source>
</evidence>
<comment type="pathway">
    <text evidence="9">Cofactor biosynthesis; (R)-pantothenate biosynthesis; beta-alanine from L-aspartate: step 1/1.</text>
</comment>
<keyword evidence="8 9" id="KW-0670">Pyruvate</keyword>
<dbReference type="GO" id="GO:0005829">
    <property type="term" value="C:cytosol"/>
    <property type="evidence" value="ECO:0007669"/>
    <property type="project" value="TreeGrafter"/>
</dbReference>
<dbReference type="EC" id="4.1.1.11" evidence="9"/>
<accession>E6W3Q9</accession>
<comment type="subcellular location">
    <subcellularLocation>
        <location evidence="9">Cytoplasm</location>
    </subcellularLocation>
</comment>
<comment type="similarity">
    <text evidence="9">Belongs to the PanD family.</text>
</comment>
<organism evidence="14 15">
    <name type="scientific">Desulfurispirillum indicum (strain ATCC BAA-1389 / DSM 22839 / S5)</name>
    <dbReference type="NCBI Taxonomy" id="653733"/>
    <lineage>
        <taxon>Bacteria</taxon>
        <taxon>Pseudomonadati</taxon>
        <taxon>Chrysiogenota</taxon>
        <taxon>Chrysiogenia</taxon>
        <taxon>Chrysiogenales</taxon>
        <taxon>Chrysiogenaceae</taxon>
        <taxon>Desulfurispirillum</taxon>
    </lineage>
</organism>
<comment type="PTM">
    <text evidence="9 12">Is synthesized initially as an inactive proenzyme, which is activated by self-cleavage at a specific serine bond to produce a beta-subunit with a hydroxyl group at its C-terminus and an alpha-subunit with a pyruvoyl group at its N-terminus.</text>
</comment>
<evidence type="ECO:0000256" key="4">
    <source>
        <dbReference type="ARBA" id="ARBA00022813"/>
    </source>
</evidence>
<reference evidence="14 15" key="1">
    <citation type="submission" date="2010-12" db="EMBL/GenBank/DDBJ databases">
        <title>Complete sequence of Desulfurispirillum indicum S5.</title>
        <authorList>
            <consortium name="US DOE Joint Genome Institute"/>
            <person name="Lucas S."/>
            <person name="Copeland A."/>
            <person name="Lapidus A."/>
            <person name="Cheng J.-F."/>
            <person name="Goodwin L."/>
            <person name="Pitluck S."/>
            <person name="Chertkov O."/>
            <person name="Held B."/>
            <person name="Detter J.C."/>
            <person name="Han C."/>
            <person name="Tapia R."/>
            <person name="Land M."/>
            <person name="Hauser L."/>
            <person name="Kyrpides N."/>
            <person name="Ivanova N."/>
            <person name="Mikhailova N."/>
            <person name="Haggblom M."/>
            <person name="Rauschenbach I."/>
            <person name="Bini E."/>
            <person name="Woyke T."/>
        </authorList>
    </citation>
    <scope>NUCLEOTIDE SEQUENCE [LARGE SCALE GENOMIC DNA]</scope>
    <source>
        <strain evidence="15">ATCC BAA-1389 / DSM 22839 / S5</strain>
    </source>
</reference>
<dbReference type="FunCoup" id="E6W3Q9">
    <property type="interactions" value="324"/>
</dbReference>
<dbReference type="PANTHER" id="PTHR21012">
    <property type="entry name" value="ASPARTATE 1-DECARBOXYLASE"/>
    <property type="match status" value="1"/>
</dbReference>
<keyword evidence="5 9" id="KW-0865">Zymogen</keyword>
<dbReference type="Gene3D" id="2.40.40.20">
    <property type="match status" value="1"/>
</dbReference>
<comment type="cofactor">
    <cofactor evidence="9 10">
        <name>pyruvate</name>
        <dbReference type="ChEBI" id="CHEBI:15361"/>
    </cofactor>
    <text evidence="9 10">Binds 1 pyruvoyl group covalently per subunit.</text>
</comment>
<dbReference type="EMBL" id="CP002432">
    <property type="protein sequence ID" value="ADU66940.1"/>
    <property type="molecule type" value="Genomic_DNA"/>
</dbReference>
<keyword evidence="6 9" id="KW-0456">Lyase</keyword>
<dbReference type="HOGENOM" id="CLU_115305_2_0_0"/>
<dbReference type="HAMAP" id="MF_00446">
    <property type="entry name" value="PanD"/>
    <property type="match status" value="1"/>
</dbReference>
<evidence type="ECO:0000313" key="14">
    <source>
        <dbReference type="EMBL" id="ADU66940.1"/>
    </source>
</evidence>
<evidence type="ECO:0000256" key="6">
    <source>
        <dbReference type="ARBA" id="ARBA00023239"/>
    </source>
</evidence>
<feature type="modified residue" description="Pyruvic acid (Ser)" evidence="9 12">
    <location>
        <position position="25"/>
    </location>
</feature>
<evidence type="ECO:0000256" key="7">
    <source>
        <dbReference type="ARBA" id="ARBA00023270"/>
    </source>
</evidence>
<feature type="binding site" evidence="9 11">
    <location>
        <begin position="73"/>
        <end position="75"/>
    </location>
    <ligand>
        <name>substrate</name>
    </ligand>
</feature>
<feature type="active site" description="Proton donor" evidence="9 10">
    <location>
        <position position="58"/>
    </location>
</feature>
<dbReference type="CDD" id="cd06919">
    <property type="entry name" value="Asp_decarbox"/>
    <property type="match status" value="1"/>
</dbReference>
<dbReference type="UniPathway" id="UPA00028">
    <property type="reaction ID" value="UER00002"/>
</dbReference>
<dbReference type="InterPro" id="IPR009010">
    <property type="entry name" value="Asp_de-COase-like_dom_sf"/>
</dbReference>
<dbReference type="GO" id="GO:0006523">
    <property type="term" value="P:alanine biosynthetic process"/>
    <property type="evidence" value="ECO:0007669"/>
    <property type="project" value="InterPro"/>
</dbReference>
<proteinExistence type="inferred from homology"/>
<evidence type="ECO:0000256" key="11">
    <source>
        <dbReference type="PIRSR" id="PIRSR006246-2"/>
    </source>
</evidence>
<dbReference type="Pfam" id="PF02261">
    <property type="entry name" value="Asp_decarbox"/>
    <property type="match status" value="1"/>
</dbReference>
<dbReference type="KEGG" id="din:Selin_2220"/>
<feature type="chain" id="PRO_5013997860" description="Aspartate 1-decarboxylase alpha chain" evidence="9 13">
    <location>
        <begin position="25"/>
        <end position="130"/>
    </location>
</feature>
<comment type="catalytic activity">
    <reaction evidence="9">
        <text>L-aspartate + H(+) = beta-alanine + CO2</text>
        <dbReference type="Rhea" id="RHEA:19497"/>
        <dbReference type="ChEBI" id="CHEBI:15378"/>
        <dbReference type="ChEBI" id="CHEBI:16526"/>
        <dbReference type="ChEBI" id="CHEBI:29991"/>
        <dbReference type="ChEBI" id="CHEBI:57966"/>
        <dbReference type="EC" id="4.1.1.11"/>
    </reaction>
</comment>
<comment type="subunit">
    <text evidence="9">Heterooctamer of four alpha and four beta subunits.</text>
</comment>
<evidence type="ECO:0000256" key="12">
    <source>
        <dbReference type="PIRSR" id="PIRSR006246-3"/>
    </source>
</evidence>
<feature type="chain" id="PRO_5013997864" description="Aspartate 1-decarboxylase beta chain" evidence="9 13">
    <location>
        <begin position="1"/>
        <end position="24"/>
    </location>
</feature>
<sequence>MLRTMCKSKIHRATVTEANLHYVGSITIDRELMEAADLLEYEQVAIVDINNGARFETYIIEGEPGSGVICLNGAAARLVQPGDLIIIISYAQMEDAVARTLKPRIIHVDEHNRIDWSITQGVEELESACC</sequence>
<keyword evidence="2 9" id="KW-0566">Pantothenate biosynthesis</keyword>
<dbReference type="InParanoid" id="E6W3Q9"/>
<evidence type="ECO:0000256" key="2">
    <source>
        <dbReference type="ARBA" id="ARBA00022655"/>
    </source>
</evidence>
<dbReference type="InterPro" id="IPR003190">
    <property type="entry name" value="Asp_decarbox"/>
</dbReference>
<keyword evidence="15" id="KW-1185">Reference proteome</keyword>
<dbReference type="AlphaFoldDB" id="E6W3Q9"/>
<keyword evidence="4 9" id="KW-0068">Autocatalytic cleavage</keyword>
<dbReference type="NCBIfam" id="TIGR00223">
    <property type="entry name" value="panD"/>
    <property type="match status" value="1"/>
</dbReference>
<evidence type="ECO:0000256" key="9">
    <source>
        <dbReference type="HAMAP-Rule" id="MF_00446"/>
    </source>
</evidence>
<keyword evidence="3 9" id="KW-0210">Decarboxylase</keyword>
<keyword evidence="1 9" id="KW-0963">Cytoplasm</keyword>
<comment type="function">
    <text evidence="9">Catalyzes the pyruvoyl-dependent decarboxylation of aspartate to produce beta-alanine.</text>
</comment>
<dbReference type="OrthoDB" id="9803983at2"/>
<evidence type="ECO:0000256" key="10">
    <source>
        <dbReference type="PIRSR" id="PIRSR006246-1"/>
    </source>
</evidence>
<dbReference type="SUPFAM" id="SSF50692">
    <property type="entry name" value="ADC-like"/>
    <property type="match status" value="1"/>
</dbReference>
<evidence type="ECO:0000256" key="1">
    <source>
        <dbReference type="ARBA" id="ARBA00022490"/>
    </source>
</evidence>
<dbReference type="STRING" id="653733.Selin_2220"/>
<dbReference type="PIRSF" id="PIRSF006246">
    <property type="entry name" value="Asp_decarbox"/>
    <property type="match status" value="1"/>
</dbReference>
<keyword evidence="7 9" id="KW-0704">Schiff base</keyword>
<dbReference type="GO" id="GO:0004068">
    <property type="term" value="F:aspartate 1-decarboxylase activity"/>
    <property type="evidence" value="ECO:0007669"/>
    <property type="project" value="UniProtKB-UniRule"/>
</dbReference>
<protein>
    <recommendedName>
        <fullName evidence="9">Aspartate 1-decarboxylase</fullName>
        <ecNumber evidence="9">4.1.1.11</ecNumber>
    </recommendedName>
    <alternativeName>
        <fullName evidence="9">Aspartate alpha-decarboxylase</fullName>
    </alternativeName>
    <component>
        <recommendedName>
            <fullName evidence="9">Aspartate 1-decarboxylase beta chain</fullName>
        </recommendedName>
    </component>
    <component>
        <recommendedName>
            <fullName evidence="9">Aspartate 1-decarboxylase alpha chain</fullName>
        </recommendedName>
    </component>
</protein>
<dbReference type="GO" id="GO:0015940">
    <property type="term" value="P:pantothenate biosynthetic process"/>
    <property type="evidence" value="ECO:0007669"/>
    <property type="project" value="UniProtKB-UniRule"/>
</dbReference>
<evidence type="ECO:0000313" key="15">
    <source>
        <dbReference type="Proteomes" id="UP000002572"/>
    </source>
</evidence>
<feature type="binding site" evidence="9 11">
    <location>
        <position position="57"/>
    </location>
    <ligand>
        <name>substrate</name>
    </ligand>
</feature>
<feature type="active site" description="Schiff-base intermediate with substrate; via pyruvic acid" evidence="9 10">
    <location>
        <position position="25"/>
    </location>
</feature>